<evidence type="ECO:0000256" key="2">
    <source>
        <dbReference type="SAM" id="Phobius"/>
    </source>
</evidence>
<feature type="compositionally biased region" description="Low complexity" evidence="1">
    <location>
        <begin position="493"/>
        <end position="517"/>
    </location>
</feature>
<dbReference type="EMBL" id="GG738859">
    <property type="protein sequence ID" value="EFC46424.1"/>
    <property type="molecule type" value="Genomic_DNA"/>
</dbReference>
<dbReference type="InterPro" id="IPR029787">
    <property type="entry name" value="Nucleotide_cyclase"/>
</dbReference>
<evidence type="ECO:0000313" key="4">
    <source>
        <dbReference type="Proteomes" id="UP000006671"/>
    </source>
</evidence>
<dbReference type="SUPFAM" id="SSF55073">
    <property type="entry name" value="Nucleotide cyclase"/>
    <property type="match status" value="1"/>
</dbReference>
<dbReference type="RefSeq" id="XP_002679168.1">
    <property type="nucleotide sequence ID" value="XM_002679122.1"/>
</dbReference>
<name>D2VAG2_NAEGR</name>
<feature type="compositionally biased region" description="Basic and acidic residues" evidence="1">
    <location>
        <begin position="477"/>
        <end position="487"/>
    </location>
</feature>
<reference evidence="3 4" key="1">
    <citation type="journal article" date="2010" name="Cell">
        <title>The genome of Naegleria gruberi illuminates early eukaryotic versatility.</title>
        <authorList>
            <person name="Fritz-Laylin L.K."/>
            <person name="Prochnik S.E."/>
            <person name="Ginger M.L."/>
            <person name="Dacks J.B."/>
            <person name="Carpenter M.L."/>
            <person name="Field M.C."/>
            <person name="Kuo A."/>
            <person name="Paredez A."/>
            <person name="Chapman J."/>
            <person name="Pham J."/>
            <person name="Shu S."/>
            <person name="Neupane R."/>
            <person name="Cipriano M."/>
            <person name="Mancuso J."/>
            <person name="Tu H."/>
            <person name="Salamov A."/>
            <person name="Lindquist E."/>
            <person name="Shapiro H."/>
            <person name="Lucas S."/>
            <person name="Grigoriev I.V."/>
            <person name="Cande W.Z."/>
            <person name="Fulton C."/>
            <person name="Rokhsar D.S."/>
            <person name="Dawson S.C."/>
        </authorList>
    </citation>
    <scope>NUCLEOTIDE SEQUENCE [LARGE SCALE GENOMIC DNA]</scope>
    <source>
        <strain evidence="3 4">NEG-M</strain>
    </source>
</reference>
<feature type="transmembrane region" description="Helical" evidence="2">
    <location>
        <begin position="47"/>
        <end position="69"/>
    </location>
</feature>
<feature type="region of interest" description="Disordered" evidence="1">
    <location>
        <begin position="1"/>
        <end position="29"/>
    </location>
</feature>
<evidence type="ECO:0000256" key="1">
    <source>
        <dbReference type="SAM" id="MobiDB-lite"/>
    </source>
</evidence>
<dbReference type="KEGG" id="ngr:NAEGRDRAFT_65848"/>
<gene>
    <name evidence="3" type="ORF">NAEGRDRAFT_65848</name>
</gene>
<accession>D2VAG2</accession>
<keyword evidence="2" id="KW-0812">Transmembrane</keyword>
<keyword evidence="2" id="KW-1133">Transmembrane helix</keyword>
<dbReference type="GeneID" id="8859541"/>
<dbReference type="OrthoDB" id="10445756at2759"/>
<evidence type="ECO:0000313" key="3">
    <source>
        <dbReference type="EMBL" id="EFC46424.1"/>
    </source>
</evidence>
<sequence length="816" mass="92626">MKETTQVIPVRSQHDATEDNTQPIEDTSSDNFQQDARKIAFFGSIKMWLILIISVIVLLTVFILSAIWLSSFIPSVVEYSKELRDFEFDNIIAFVKQTIREVKMTSETGKHLMMKTLDFSNRDQIEVLIYQFLKQQWTYLKGLVVTNHIGDNEGRQYGIMDWGGKPTLFNITTKDQQLYYCNNFDELDYCNRSSTPDIQLGFFDLTILINAGNAHPGKPTITNSFIDASQPQYTFITMVNSIALPQPDSKGNKFKYYLGTDLSAETISQYLAQVTLKLSGSKSFIIEMATQYIIAIAVVNSDGSVTRQTYLKIDNDERVSSIAKVLASELGTELDTIGCGNKSLITSATDYISVYRLCTDTDVDWLFVLAVPQWNYISSIVIAVICATLGACIIISAGVITSVIISVKLVKPFYNLIDLFESVSHMDLDNLVINDSKFTEVKHLQNHFKTMTDRIKLYRAFIPSHLLSQLDQGGDHVDAKKKAHENDSISMASSHKSSQRSSRLDSKQSSLSRSHASSSHRRYSNDLDIFSLHLDRKKLSIVAIHIEGLNRLFSEISAGDCVDLLKDFFDHLGLVCRTSNGYLGNFENDLISISFNASSNQSKHSEKAASACVQLMEKLNTTKSKKWPNQLKKKPHLIEIVKFRFAICVQESLCGNLGSNDFKNFTVISSAKFNLECMLDVASKLNLNIVLSDRVFANLEEHYQMRYVYTKELIPDSHYSSPFIQHKENERAPIEPTHIYELGESLHVGMDEWMYELQEKEKKAKWTKYNQACKLFFSNQFEEARELFQEFHELNNDVAAELMIKKCSTTTPISEL</sequence>
<protein>
    <submittedName>
        <fullName evidence="3">Predicted protein</fullName>
    </submittedName>
</protein>
<organism evidence="4">
    <name type="scientific">Naegleria gruberi</name>
    <name type="common">Amoeba</name>
    <dbReference type="NCBI Taxonomy" id="5762"/>
    <lineage>
        <taxon>Eukaryota</taxon>
        <taxon>Discoba</taxon>
        <taxon>Heterolobosea</taxon>
        <taxon>Tetramitia</taxon>
        <taxon>Eutetramitia</taxon>
        <taxon>Vahlkampfiidae</taxon>
        <taxon>Naegleria</taxon>
    </lineage>
</organism>
<keyword evidence="2" id="KW-0472">Membrane</keyword>
<dbReference type="VEuPathDB" id="AmoebaDB:NAEGRDRAFT_65848"/>
<feature type="region of interest" description="Disordered" evidence="1">
    <location>
        <begin position="477"/>
        <end position="518"/>
    </location>
</feature>
<dbReference type="Gene3D" id="3.30.70.1230">
    <property type="entry name" value="Nucleotide cyclase"/>
    <property type="match status" value="1"/>
</dbReference>
<feature type="compositionally biased region" description="Polar residues" evidence="1">
    <location>
        <begin position="19"/>
        <end position="29"/>
    </location>
</feature>
<dbReference type="Proteomes" id="UP000006671">
    <property type="component" value="Unassembled WGS sequence"/>
</dbReference>
<dbReference type="AlphaFoldDB" id="D2VAG2"/>
<keyword evidence="4" id="KW-1185">Reference proteome</keyword>
<dbReference type="OMA" id="CMAMEND"/>
<proteinExistence type="predicted"/>
<dbReference type="InParanoid" id="D2VAG2"/>